<feature type="region of interest" description="Disordered" evidence="1">
    <location>
        <begin position="283"/>
        <end position="315"/>
    </location>
</feature>
<feature type="compositionally biased region" description="Polar residues" evidence="1">
    <location>
        <begin position="633"/>
        <end position="647"/>
    </location>
</feature>
<name>A0A1I8B0Z4_MELHA</name>
<reference evidence="4" key="1">
    <citation type="submission" date="2016-11" db="UniProtKB">
        <authorList>
            <consortium name="WormBaseParasite"/>
        </authorList>
    </citation>
    <scope>IDENTIFICATION</scope>
</reference>
<dbReference type="WBParaSite" id="MhA1_Contig123.frz3.gene117">
    <property type="protein sequence ID" value="MhA1_Contig123.frz3.gene117"/>
    <property type="gene ID" value="MhA1_Contig123.frz3.gene117"/>
</dbReference>
<organism evidence="3 4">
    <name type="scientific">Meloidogyne hapla</name>
    <name type="common">Root-knot nematode worm</name>
    <dbReference type="NCBI Taxonomy" id="6305"/>
    <lineage>
        <taxon>Eukaryota</taxon>
        <taxon>Metazoa</taxon>
        <taxon>Ecdysozoa</taxon>
        <taxon>Nematoda</taxon>
        <taxon>Chromadorea</taxon>
        <taxon>Rhabditida</taxon>
        <taxon>Tylenchina</taxon>
        <taxon>Tylenchomorpha</taxon>
        <taxon>Tylenchoidea</taxon>
        <taxon>Meloidogynidae</taxon>
        <taxon>Meloidogyninae</taxon>
        <taxon>Meloidogyne</taxon>
    </lineage>
</organism>
<dbReference type="InterPro" id="IPR036361">
    <property type="entry name" value="SAP_dom_sf"/>
</dbReference>
<proteinExistence type="predicted"/>
<evidence type="ECO:0000313" key="4">
    <source>
        <dbReference type="WBParaSite" id="MhA1_Contig123.frz3.gene117"/>
    </source>
</evidence>
<feature type="region of interest" description="Disordered" evidence="1">
    <location>
        <begin position="633"/>
        <end position="689"/>
    </location>
</feature>
<dbReference type="GO" id="GO:0045944">
    <property type="term" value="P:positive regulation of transcription by RNA polymerase II"/>
    <property type="evidence" value="ECO:0007669"/>
    <property type="project" value="TreeGrafter"/>
</dbReference>
<dbReference type="PANTHER" id="PTHR22793:SF12">
    <property type="entry name" value="MYOCARDIN-RELATED TRANSCRIPTION FACTOR, ISOFORM H"/>
    <property type="match status" value="1"/>
</dbReference>
<dbReference type="GO" id="GO:0003713">
    <property type="term" value="F:transcription coactivator activity"/>
    <property type="evidence" value="ECO:0007669"/>
    <property type="project" value="TreeGrafter"/>
</dbReference>
<feature type="compositionally biased region" description="Acidic residues" evidence="1">
    <location>
        <begin position="285"/>
        <end position="309"/>
    </location>
</feature>
<dbReference type="Proteomes" id="UP000095281">
    <property type="component" value="Unplaced"/>
</dbReference>
<evidence type="ECO:0000256" key="1">
    <source>
        <dbReference type="SAM" id="MobiDB-lite"/>
    </source>
</evidence>
<feature type="domain" description="SAP" evidence="2">
    <location>
        <begin position="84"/>
        <end position="118"/>
    </location>
</feature>
<evidence type="ECO:0000313" key="3">
    <source>
        <dbReference type="Proteomes" id="UP000095281"/>
    </source>
</evidence>
<dbReference type="AlphaFoldDB" id="A0A1I8B0Z4"/>
<accession>A0A1I8B0Z4</accession>
<dbReference type="PROSITE" id="PS50800">
    <property type="entry name" value="SAP"/>
    <property type="match status" value="1"/>
</dbReference>
<evidence type="ECO:0000259" key="2">
    <source>
        <dbReference type="PROSITE" id="PS50800"/>
    </source>
</evidence>
<dbReference type="SUPFAM" id="SSF68906">
    <property type="entry name" value="SAP domain"/>
    <property type="match status" value="1"/>
</dbReference>
<dbReference type="Gene3D" id="1.10.720.30">
    <property type="entry name" value="SAP domain"/>
    <property type="match status" value="1"/>
</dbReference>
<dbReference type="SMART" id="SM00513">
    <property type="entry name" value="SAP"/>
    <property type="match status" value="1"/>
</dbReference>
<dbReference type="Pfam" id="PF02037">
    <property type="entry name" value="SAP"/>
    <property type="match status" value="1"/>
</dbReference>
<dbReference type="PANTHER" id="PTHR22793">
    <property type="entry name" value="MYOCARDIN-RELATED TRANSCRIPTION FACTOR-RELATED"/>
    <property type="match status" value="1"/>
</dbReference>
<keyword evidence="3" id="KW-1185">Reference proteome</keyword>
<dbReference type="InterPro" id="IPR043451">
    <property type="entry name" value="Myocardin-like"/>
</dbReference>
<dbReference type="InterPro" id="IPR003034">
    <property type="entry name" value="SAP_dom"/>
</dbReference>
<sequence length="917" mass="104736">MGTNGNVFYSKQQLNNNNNAFLFVEDHSLSTTTATSPFPPTYLTSTNIATTPIHRVYSGLLEEPSSTTGEIPEEWNGTNQSNGLNDLRVHELKTECKKRQLAVSGSKQALINRLQPFEHQIMLQQQKESLFIFNEGILLKKKNKKNVVVVDSSPTLFSSNNSSLGESGCCSPSVIDAVIDSVIDGSGFSEGRNLKNNNSKINNNKIKKEQKTMILKNNRNIKQKRTTKTSLTSLGKSKMFFSKPWHNSFMGCKCCSCGHNNNVNLNNKNTDNEECLFEEEKRIEEEEEDKIEELREEDEEEGKEEEKDEDEKKRENICSSPTIEQQMMEKAKTFSFAQMGSGGQFTPLEPADISIVISEDNKTCCKEEKHEKETSFNLAKHQQTQQSNNPKTFLEPPQTSIKQKFNNVCCNYCCPTFPCLDSSFNKNNVCEEEIIKEQQKHLQNQNEQNQHQLKHQPENIVLIRENEQNNNIHNTNCCCCLEQQNQQCFVGTEHLLSVATLSKHEELLRQQQQKIGELQRELTLSQIGLQKHQQMLAEARRESQPKDPETGIVFGQVEYWLGQLINTHKEQQLTLERQMIGQRSLVYAEQKLQEELHTEQAVQDICRLIGQESKTALLIVQLLRRYQLEHNNTTEQPPLHSENSLNVQEEEKEVETKTKRKVAKKPQNITTNIKRKGASGRSRSALEGLISNEQTKNVLKRSSCECFDNNINQKRPNSSLAGTTNSVGNHPFDMEEIFRSVLEGNNNNVPIINNNNSPQSTTSQSINQEFSNNNIYEAESQLLIEEQRQQQSFEHIIHNQEMEKTMQDLMEVLQNDQYTTDCTNNNTQCNNSQTDRLANFLAEEVEMHRNNSSAIFSSSFTASTLFQDSNNTPQQTSTSFSSEIIQNQVAQKQIVDTCEDSNNFFFNSCEENERVNN</sequence>
<dbReference type="GO" id="GO:0005634">
    <property type="term" value="C:nucleus"/>
    <property type="evidence" value="ECO:0007669"/>
    <property type="project" value="TreeGrafter"/>
</dbReference>
<protein>
    <submittedName>
        <fullName evidence="4">SAP domain-containing protein</fullName>
    </submittedName>
</protein>